<evidence type="ECO:0000259" key="5">
    <source>
        <dbReference type="Pfam" id="PF02892"/>
    </source>
</evidence>
<sequence length="165" mass="18581">MGERFPSPPSPPPPPPAAVSNSFNLSPQSHCQRCKNQSEVWDHFTKEPRKHKKARCNHYTILMNFEGGTSSLLSHSKKCRKSHNSSSSSLGQGGHVSASPSLPIFDQEICQTELVKLFVSLAIPFRWVKHEAFTRFLYVLQPKFRTISRSTLARDVLVLCVTSQF</sequence>
<dbReference type="PANTHER" id="PTHR34396">
    <property type="entry name" value="OS03G0264950 PROTEIN-RELATED"/>
    <property type="match status" value="1"/>
</dbReference>
<dbReference type="GO" id="GO:0005634">
    <property type="term" value="C:nucleus"/>
    <property type="evidence" value="ECO:0007669"/>
    <property type="project" value="TreeGrafter"/>
</dbReference>
<evidence type="ECO:0000256" key="1">
    <source>
        <dbReference type="ARBA" id="ARBA00022723"/>
    </source>
</evidence>
<name>A0AAN9JMQ0_CLITE</name>
<keyword evidence="1" id="KW-0479">Metal-binding</keyword>
<keyword evidence="7" id="KW-1185">Reference proteome</keyword>
<dbReference type="AlphaFoldDB" id="A0AAN9JMQ0"/>
<dbReference type="GO" id="GO:1990837">
    <property type="term" value="F:sequence-specific double-stranded DNA binding"/>
    <property type="evidence" value="ECO:0007669"/>
    <property type="project" value="TreeGrafter"/>
</dbReference>
<dbReference type="InterPro" id="IPR053031">
    <property type="entry name" value="Cuticle_assoc_protein"/>
</dbReference>
<evidence type="ECO:0000256" key="2">
    <source>
        <dbReference type="ARBA" id="ARBA00022771"/>
    </source>
</evidence>
<evidence type="ECO:0000313" key="6">
    <source>
        <dbReference type="EMBL" id="KAK7302050.1"/>
    </source>
</evidence>
<dbReference type="Proteomes" id="UP001359559">
    <property type="component" value="Unassembled WGS sequence"/>
</dbReference>
<dbReference type="InterPro" id="IPR003656">
    <property type="entry name" value="Znf_BED"/>
</dbReference>
<dbReference type="GO" id="GO:0008270">
    <property type="term" value="F:zinc ion binding"/>
    <property type="evidence" value="ECO:0007669"/>
    <property type="project" value="UniProtKB-KW"/>
</dbReference>
<comment type="caution">
    <text evidence="6">The sequence shown here is derived from an EMBL/GenBank/DDBJ whole genome shotgun (WGS) entry which is preliminary data.</text>
</comment>
<evidence type="ECO:0000256" key="4">
    <source>
        <dbReference type="SAM" id="MobiDB-lite"/>
    </source>
</evidence>
<protein>
    <recommendedName>
        <fullName evidence="5">BED-type domain-containing protein</fullName>
    </recommendedName>
</protein>
<dbReference type="SMART" id="SM00614">
    <property type="entry name" value="ZnF_BED"/>
    <property type="match status" value="1"/>
</dbReference>
<dbReference type="SUPFAM" id="SSF57667">
    <property type="entry name" value="beta-beta-alpha zinc fingers"/>
    <property type="match status" value="1"/>
</dbReference>
<dbReference type="InterPro" id="IPR036236">
    <property type="entry name" value="Znf_C2H2_sf"/>
</dbReference>
<dbReference type="EMBL" id="JAYKXN010000003">
    <property type="protein sequence ID" value="KAK7302050.1"/>
    <property type="molecule type" value="Genomic_DNA"/>
</dbReference>
<evidence type="ECO:0000256" key="3">
    <source>
        <dbReference type="ARBA" id="ARBA00022833"/>
    </source>
</evidence>
<proteinExistence type="predicted"/>
<keyword evidence="2" id="KW-0863">Zinc-finger</keyword>
<reference evidence="6 7" key="1">
    <citation type="submission" date="2024-01" db="EMBL/GenBank/DDBJ databases">
        <title>The genomes of 5 underutilized Papilionoideae crops provide insights into root nodulation and disease resistance.</title>
        <authorList>
            <person name="Yuan L."/>
        </authorList>
    </citation>
    <scope>NUCLEOTIDE SEQUENCE [LARGE SCALE GENOMIC DNA]</scope>
    <source>
        <strain evidence="6">LY-2023</strain>
        <tissue evidence="6">Leaf</tissue>
    </source>
</reference>
<dbReference type="PANTHER" id="PTHR34396:SF27">
    <property type="entry name" value="OS08G0208700 PROTEIN"/>
    <property type="match status" value="1"/>
</dbReference>
<gene>
    <name evidence="6" type="ORF">RJT34_12929</name>
</gene>
<accession>A0AAN9JMQ0</accession>
<evidence type="ECO:0000313" key="7">
    <source>
        <dbReference type="Proteomes" id="UP001359559"/>
    </source>
</evidence>
<dbReference type="GO" id="GO:0006357">
    <property type="term" value="P:regulation of transcription by RNA polymerase II"/>
    <property type="evidence" value="ECO:0007669"/>
    <property type="project" value="TreeGrafter"/>
</dbReference>
<organism evidence="6 7">
    <name type="scientific">Clitoria ternatea</name>
    <name type="common">Butterfly pea</name>
    <dbReference type="NCBI Taxonomy" id="43366"/>
    <lineage>
        <taxon>Eukaryota</taxon>
        <taxon>Viridiplantae</taxon>
        <taxon>Streptophyta</taxon>
        <taxon>Embryophyta</taxon>
        <taxon>Tracheophyta</taxon>
        <taxon>Spermatophyta</taxon>
        <taxon>Magnoliopsida</taxon>
        <taxon>eudicotyledons</taxon>
        <taxon>Gunneridae</taxon>
        <taxon>Pentapetalae</taxon>
        <taxon>rosids</taxon>
        <taxon>fabids</taxon>
        <taxon>Fabales</taxon>
        <taxon>Fabaceae</taxon>
        <taxon>Papilionoideae</taxon>
        <taxon>50 kb inversion clade</taxon>
        <taxon>NPAAA clade</taxon>
        <taxon>indigoferoid/millettioid clade</taxon>
        <taxon>Phaseoleae</taxon>
        <taxon>Clitoria</taxon>
    </lineage>
</organism>
<feature type="compositionally biased region" description="Pro residues" evidence="4">
    <location>
        <begin position="1"/>
        <end position="17"/>
    </location>
</feature>
<keyword evidence="3" id="KW-0862">Zinc</keyword>
<feature type="domain" description="BED-type" evidence="5">
    <location>
        <begin position="38"/>
        <end position="75"/>
    </location>
</feature>
<dbReference type="Pfam" id="PF02892">
    <property type="entry name" value="zf-BED"/>
    <property type="match status" value="1"/>
</dbReference>
<feature type="region of interest" description="Disordered" evidence="4">
    <location>
        <begin position="1"/>
        <end position="24"/>
    </location>
</feature>